<evidence type="ECO:0000256" key="8">
    <source>
        <dbReference type="SAM" id="MobiDB-lite"/>
    </source>
</evidence>
<feature type="domain" description="Major vault protein repeat" evidence="12">
    <location>
        <begin position="444"/>
        <end position="505"/>
    </location>
</feature>
<evidence type="ECO:0000256" key="6">
    <source>
        <dbReference type="ARBA" id="ARBA00023274"/>
    </source>
</evidence>
<dbReference type="GO" id="GO:0005737">
    <property type="term" value="C:cytoplasm"/>
    <property type="evidence" value="ECO:0007669"/>
    <property type="project" value="UniProtKB-SubCell"/>
</dbReference>
<dbReference type="Gene3D" id="6.10.250.720">
    <property type="match status" value="1"/>
</dbReference>
<dbReference type="Pfam" id="PF01505">
    <property type="entry name" value="Vault"/>
    <property type="match status" value="4"/>
</dbReference>
<keyword evidence="4" id="KW-0677">Repeat</keyword>
<dbReference type="InterPro" id="IPR041134">
    <property type="entry name" value="Vault_2"/>
</dbReference>
<comment type="subcellular location">
    <subcellularLocation>
        <location evidence="2 7">Cytoplasm</location>
    </subcellularLocation>
    <subcellularLocation>
        <location evidence="1">Nucleus</location>
    </subcellularLocation>
</comment>
<dbReference type="InterPro" id="IPR041139">
    <property type="entry name" value="MVP_rep_dom"/>
</dbReference>
<dbReference type="FunFam" id="3.30.479.30:FF:000010">
    <property type="entry name" value="major vault protein-like"/>
    <property type="match status" value="1"/>
</dbReference>
<sequence>MGDSVIRVPPYFFLHVLDNNKNITRLEVGPQTFVRQEHEKVVLGPERMVTIPPRHYCVIVNPVLRAKDGKVLVDSYGQVCLAHSDNEIRFAQDPFPLYPGEKLGSKVTPLQVLPPNKALRLRALRDFTDEAGKEIRAGDEWLFHGPGTYTPRVDVEEVDTVNAIIIKPNEALKLRARQTFVARSGETRRAGEVWLVNEEGAYLPDVFEETVSIVKAYVLTEKTGLHVRSTRTFKDVFGKERKAGSEWLVTIKDAETYIPGVYEEVVGEVAAVTLTTRQYCVVLDPIDTTGTPKYGQRELRKGEMTFFLYPGESLESGVQNVFVLGEEDGLLVRARQTFDDHKPGDRWMILGPCEYVPSVEVEIIDRRKSIPLDENEGVYVRDTRTGKVRPVTGQSYMLEPFEELWQKDLPRAVEDLLTSDLDPLADRTSGAPAARTGPRDKTKVVTYRVPHNAAVQIYDYKHKRSRIVFGPELVLLGPDEQFTQLSLSGGKPKKANQIRSLVLLLGPDFMTDIVTVETSDHARLSLTLSYNWHFEVDRDDAESVARIFSVPDFVGDACKAIASRVRGSVAQVPFDNFHRESARIIRMAVFGKDDDGKIKNNFTFPANNLVITNIDIQSVEPVDQKTRDSLQKSVQLAIEITTKSQEAAARHEAERREQEARGKLERQKIKDEAEAEKSRADLLLLQAASAAVESTGQAKAEAQARAEAAEIEGRAAVTQAQLKAQAMKIESDAELTQTKLRQDAEVDHRSKIDTLEISKADKLAEIESRKFKNIVDSIGASTIKDIAQAGPEMQAKLLGGLGVKSLLITDGNSPINLFNTANGLVGMPGQQ</sequence>
<keyword evidence="5" id="KW-0539">Nucleus</keyword>
<evidence type="ECO:0000259" key="12">
    <source>
        <dbReference type="Pfam" id="PF17795"/>
    </source>
</evidence>
<accession>A0A3G9DX28</accession>
<feature type="domain" description="Major vault protein repeat" evidence="13">
    <location>
        <begin position="370"/>
        <end position="428"/>
    </location>
</feature>
<evidence type="ECO:0000256" key="2">
    <source>
        <dbReference type="ARBA" id="ARBA00004496"/>
    </source>
</evidence>
<dbReference type="CDD" id="cd08825">
    <property type="entry name" value="MVP_shoulder"/>
    <property type="match status" value="1"/>
</dbReference>
<evidence type="ECO:0000259" key="10">
    <source>
        <dbReference type="Pfam" id="PF11978"/>
    </source>
</evidence>
<dbReference type="InterPro" id="IPR040989">
    <property type="entry name" value="Vault_3"/>
</dbReference>
<evidence type="ECO:0000256" key="5">
    <source>
        <dbReference type="ARBA" id="ARBA00023242"/>
    </source>
</evidence>
<evidence type="ECO:0000259" key="9">
    <source>
        <dbReference type="Pfam" id="PF01505"/>
    </source>
</evidence>
<evidence type="ECO:0000256" key="4">
    <source>
        <dbReference type="ARBA" id="ARBA00022737"/>
    </source>
</evidence>
<feature type="repeat" description="MVP" evidence="7">
    <location>
        <begin position="115"/>
        <end position="167"/>
    </location>
</feature>
<reference evidence="14" key="1">
    <citation type="journal article" date="2017" name="Int. J. New Tech. Res. 3">
        <title>Major Vault Protein of the Protozoan Raphidiophrys contractilis Has a Binding Property to beta-1,3-Glucan and is Involved in Food Capturing.</title>
        <authorList>
            <person name="Bhadra M."/>
            <person name="Kobayashi M."/>
            <person name="Higuchi R."/>
            <person name="Chen L."/>
            <person name="Suzaki T."/>
        </authorList>
    </citation>
    <scope>NUCLEOTIDE SEQUENCE</scope>
    <source>
        <strain evidence="14">RAC1</strain>
    </source>
</reference>
<feature type="domain" description="Major vault protein repeat" evidence="9">
    <location>
        <begin position="217"/>
        <end position="260"/>
    </location>
</feature>
<evidence type="ECO:0000256" key="7">
    <source>
        <dbReference type="PROSITE-ProRule" id="PRU00571"/>
    </source>
</evidence>
<feature type="repeat" description="MVP" evidence="7">
    <location>
        <begin position="277"/>
        <end position="325"/>
    </location>
</feature>
<dbReference type="InterPro" id="IPR036013">
    <property type="entry name" value="Band_7/SPFH_dom_sf"/>
</dbReference>
<dbReference type="PANTHER" id="PTHR14165">
    <property type="entry name" value="MAJOR VAULT PROTEIN"/>
    <property type="match status" value="1"/>
</dbReference>
<gene>
    <name evidence="14" type="primary">RAC-MVP1</name>
</gene>
<dbReference type="Gene3D" id="2.30.30.570">
    <property type="match status" value="2"/>
</dbReference>
<feature type="region of interest" description="Disordered" evidence="8">
    <location>
        <begin position="644"/>
        <end position="672"/>
    </location>
</feature>
<dbReference type="FunFam" id="2.30.30.560:FF:000001">
    <property type="entry name" value="major vault protein-like"/>
    <property type="match status" value="1"/>
</dbReference>
<dbReference type="FunFam" id="2.30.30.560:FF:000002">
    <property type="entry name" value="Major vault protein-alpha"/>
    <property type="match status" value="1"/>
</dbReference>
<feature type="repeat" description="MVP" evidence="7">
    <location>
        <begin position="54"/>
        <end position="114"/>
    </location>
</feature>
<dbReference type="GO" id="GO:0005634">
    <property type="term" value="C:nucleus"/>
    <property type="evidence" value="ECO:0007669"/>
    <property type="project" value="UniProtKB-SubCell"/>
</dbReference>
<dbReference type="Gene3D" id="2.30.30.620">
    <property type="match status" value="1"/>
</dbReference>
<dbReference type="Gene3D" id="2.30.30.550">
    <property type="entry name" value="Major Vault Protein repeat"/>
    <property type="match status" value="4"/>
</dbReference>
<evidence type="ECO:0000256" key="3">
    <source>
        <dbReference type="ARBA" id="ARBA00022490"/>
    </source>
</evidence>
<feature type="compositionally biased region" description="Basic and acidic residues" evidence="8">
    <location>
        <begin position="648"/>
        <end position="672"/>
    </location>
</feature>
<dbReference type="Gene3D" id="3.30.479.30">
    <property type="entry name" value="Band 7 domain"/>
    <property type="match status" value="1"/>
</dbReference>
<feature type="repeat" description="MVP" evidence="7">
    <location>
        <begin position="168"/>
        <end position="220"/>
    </location>
</feature>
<dbReference type="InterPro" id="IPR002499">
    <property type="entry name" value="Vault_N"/>
</dbReference>
<feature type="repeat" description="MVP" evidence="7">
    <location>
        <begin position="221"/>
        <end position="275"/>
    </location>
</feature>
<keyword evidence="3 7" id="KW-0963">Cytoplasm</keyword>
<dbReference type="InterPro" id="IPR043179">
    <property type="entry name" value="Vault_2_sf"/>
</dbReference>
<feature type="domain" description="Major vault protein repeat" evidence="9">
    <location>
        <begin position="165"/>
        <end position="205"/>
    </location>
</feature>
<proteinExistence type="evidence at transcript level"/>
<dbReference type="InterPro" id="IPR043023">
    <property type="entry name" value="MVP_rep_sf"/>
</dbReference>
<protein>
    <submittedName>
        <fullName evidence="14">Major vault protein</fullName>
    </submittedName>
</protein>
<dbReference type="AlphaFoldDB" id="A0A3G9DX28"/>
<dbReference type="PROSITE" id="PS51224">
    <property type="entry name" value="MVP"/>
    <property type="match status" value="6"/>
</dbReference>
<feature type="domain" description="Major vault protein shoulder" evidence="10">
    <location>
        <begin position="506"/>
        <end position="623"/>
    </location>
</feature>
<dbReference type="FunFam" id="2.30.30.570:FF:000001">
    <property type="entry name" value="major vault protein-like"/>
    <property type="match status" value="1"/>
</dbReference>
<dbReference type="Gene3D" id="6.20.380.10">
    <property type="match status" value="1"/>
</dbReference>
<dbReference type="Pfam" id="PF11978">
    <property type="entry name" value="MVP_shoulder"/>
    <property type="match status" value="1"/>
</dbReference>
<evidence type="ECO:0000313" key="14">
    <source>
        <dbReference type="EMBL" id="BBB87256.1"/>
    </source>
</evidence>
<dbReference type="Pfam" id="PF17795">
    <property type="entry name" value="Vault_3"/>
    <property type="match status" value="1"/>
</dbReference>
<evidence type="ECO:0000259" key="13">
    <source>
        <dbReference type="Pfam" id="PF17796"/>
    </source>
</evidence>
<feature type="domain" description="Major vault protein repeat" evidence="9">
    <location>
        <begin position="322"/>
        <end position="357"/>
    </location>
</feature>
<feature type="repeat" description="MVP" evidence="7">
    <location>
        <begin position="326"/>
        <end position="373"/>
    </location>
</feature>
<dbReference type="InterPro" id="IPR039059">
    <property type="entry name" value="MVP"/>
</dbReference>
<dbReference type="InterPro" id="IPR041136">
    <property type="entry name" value="Vault_4"/>
</dbReference>
<feature type="domain" description="Major vault protein repeat" evidence="9">
    <location>
        <begin position="111"/>
        <end position="152"/>
    </location>
</feature>
<dbReference type="FunFam" id="2.30.30.550:FF:000001">
    <property type="entry name" value="major vault protein-like"/>
    <property type="match status" value="3"/>
</dbReference>
<evidence type="ECO:0000256" key="1">
    <source>
        <dbReference type="ARBA" id="ARBA00004123"/>
    </source>
</evidence>
<name>A0A3G9DX28_RAPCO</name>
<evidence type="ECO:0000259" key="11">
    <source>
        <dbReference type="Pfam" id="PF17794"/>
    </source>
</evidence>
<dbReference type="Pfam" id="PF17794">
    <property type="entry name" value="Vault_2"/>
    <property type="match status" value="2"/>
</dbReference>
<dbReference type="PANTHER" id="PTHR14165:SF3">
    <property type="entry name" value="MAJOR VAULT PROTEIN"/>
    <property type="match status" value="1"/>
</dbReference>
<dbReference type="InterPro" id="IPR021870">
    <property type="entry name" value="MVP_shoulder"/>
</dbReference>
<dbReference type="Pfam" id="PF17796">
    <property type="entry name" value="Vault_4"/>
    <property type="match status" value="1"/>
</dbReference>
<organism evidence="14">
    <name type="scientific">Raphidocystis contractilis</name>
    <name type="common">Heliozoan</name>
    <name type="synonym">Raphidiophrys contractilis</name>
    <dbReference type="NCBI Taxonomy" id="2792838"/>
    <lineage>
        <taxon>Eukaryota</taxon>
        <taxon>Haptista</taxon>
        <taxon>Centroplasthelida</taxon>
        <taxon>Panacanthocystida</taxon>
        <taxon>Acanthocystida</taxon>
        <taxon>Raphidocystidae</taxon>
        <taxon>Raphidocystis</taxon>
    </lineage>
</organism>
<dbReference type="FunFam" id="2.30.30.570:FF:000002">
    <property type="entry name" value="Major vault protein-alpha"/>
    <property type="match status" value="1"/>
</dbReference>
<dbReference type="Gene3D" id="2.30.30.560">
    <property type="match status" value="2"/>
</dbReference>
<feature type="domain" description="Major vault protein repeat" evidence="11">
    <location>
        <begin position="272"/>
        <end position="318"/>
    </location>
</feature>
<dbReference type="GO" id="GO:1990904">
    <property type="term" value="C:ribonucleoprotein complex"/>
    <property type="evidence" value="ECO:0007669"/>
    <property type="project" value="UniProtKB-UniRule"/>
</dbReference>
<keyword evidence="6 7" id="KW-0687">Ribonucleoprotein</keyword>
<dbReference type="EMBL" id="LC310985">
    <property type="protein sequence ID" value="BBB87256.1"/>
    <property type="molecule type" value="mRNA"/>
</dbReference>
<feature type="domain" description="Major vault protein repeat" evidence="11">
    <location>
        <begin position="48"/>
        <end position="107"/>
    </location>
</feature>